<comment type="subcellular location">
    <subcellularLocation>
        <location evidence="1">Cell membrane</location>
        <topology evidence="1">Multi-pass membrane protein</topology>
    </subcellularLocation>
</comment>
<evidence type="ECO:0000256" key="3">
    <source>
        <dbReference type="ARBA" id="ARBA00022475"/>
    </source>
</evidence>
<dbReference type="GO" id="GO:0015109">
    <property type="term" value="F:chromate transmembrane transporter activity"/>
    <property type="evidence" value="ECO:0007669"/>
    <property type="project" value="InterPro"/>
</dbReference>
<dbReference type="PANTHER" id="PTHR43663:SF1">
    <property type="entry name" value="CHROMATE TRANSPORTER"/>
    <property type="match status" value="1"/>
</dbReference>
<accession>C3J810</accession>
<keyword evidence="4 7" id="KW-0812">Transmembrane</keyword>
<dbReference type="EMBL" id="ACNN01000005">
    <property type="protein sequence ID" value="EEN83764.1"/>
    <property type="molecule type" value="Genomic_DNA"/>
</dbReference>
<keyword evidence="5 7" id="KW-1133">Transmembrane helix</keyword>
<dbReference type="InterPro" id="IPR052518">
    <property type="entry name" value="CHR_Transporter"/>
</dbReference>
<dbReference type="STRING" id="553175.POREN0001_1253"/>
<keyword evidence="3" id="KW-1003">Cell membrane</keyword>
<feature type="transmembrane region" description="Helical" evidence="7">
    <location>
        <begin position="183"/>
        <end position="200"/>
    </location>
</feature>
<dbReference type="eggNOG" id="COG2059">
    <property type="taxonomic scope" value="Bacteria"/>
</dbReference>
<dbReference type="Proteomes" id="UP000004295">
    <property type="component" value="Unassembled WGS sequence"/>
</dbReference>
<dbReference type="PANTHER" id="PTHR43663">
    <property type="entry name" value="CHROMATE TRANSPORT PROTEIN-RELATED"/>
    <property type="match status" value="1"/>
</dbReference>
<evidence type="ECO:0000256" key="7">
    <source>
        <dbReference type="SAM" id="Phobius"/>
    </source>
</evidence>
<reference evidence="8 9" key="1">
    <citation type="submission" date="2009-04" db="EMBL/GenBank/DDBJ databases">
        <authorList>
            <person name="Sebastian Y."/>
            <person name="Madupu R."/>
            <person name="Durkin A.S."/>
            <person name="Torralba M."/>
            <person name="Methe B."/>
            <person name="Sutton G.G."/>
            <person name="Strausberg R.L."/>
            <person name="Nelson K.E."/>
        </authorList>
    </citation>
    <scope>NUCLEOTIDE SEQUENCE [LARGE SCALE GENOMIC DNA]</scope>
    <source>
        <strain evidence="9">ATCC 35406 / BCRC 14492 / JCM 8526 / NCTC 13058 / HG 370</strain>
    </source>
</reference>
<evidence type="ECO:0000256" key="4">
    <source>
        <dbReference type="ARBA" id="ARBA00022692"/>
    </source>
</evidence>
<evidence type="ECO:0000256" key="2">
    <source>
        <dbReference type="ARBA" id="ARBA00005262"/>
    </source>
</evidence>
<evidence type="ECO:0000313" key="9">
    <source>
        <dbReference type="Proteomes" id="UP000004295"/>
    </source>
</evidence>
<dbReference type="AlphaFoldDB" id="C3J810"/>
<protein>
    <submittedName>
        <fullName evidence="8">Chromate transport protein</fullName>
    </submittedName>
</protein>
<organism evidence="8 9">
    <name type="scientific">Porphyromonas endodontalis (strain ATCC 35406 / DSM 24491 / JCM 8526 / CCUG 16442 / BCRC 14492 / NCTC 13058 / HG 370)</name>
    <name type="common">Bacteroides endodontalis</name>
    <dbReference type="NCBI Taxonomy" id="553175"/>
    <lineage>
        <taxon>Bacteria</taxon>
        <taxon>Pseudomonadati</taxon>
        <taxon>Bacteroidota</taxon>
        <taxon>Bacteroidia</taxon>
        <taxon>Bacteroidales</taxon>
        <taxon>Porphyromonadaceae</taxon>
        <taxon>Porphyromonas</taxon>
    </lineage>
</organism>
<feature type="transmembrane region" description="Helical" evidence="7">
    <location>
        <begin position="115"/>
        <end position="138"/>
    </location>
</feature>
<evidence type="ECO:0000313" key="8">
    <source>
        <dbReference type="EMBL" id="EEN83764.1"/>
    </source>
</evidence>
<comment type="caution">
    <text evidence="8">The sequence shown here is derived from an EMBL/GenBank/DDBJ whole genome shotgun (WGS) entry which is preliminary data.</text>
</comment>
<sequence>MTTLLLYLQLFWTYTKIGLFGFGGGYAMLSLVQDEVVVKQGWITEQQFTDIVALSQVTPGPIGINSATYIGYTATGSILGAIVATLAVSLPSFILVMLISMVFSRFRQNRWVEAAFVGIRPASVGLIASAALLLSIHAEAVWQWISHGNGEAIVVRDNFPDLRSLLLFAVTFVAALRRWVHPILLILLAGGAGWLLYYALA</sequence>
<feature type="transmembrane region" description="Helical" evidence="7">
    <location>
        <begin position="78"/>
        <end position="103"/>
    </location>
</feature>
<evidence type="ECO:0000256" key="6">
    <source>
        <dbReference type="ARBA" id="ARBA00023136"/>
    </source>
</evidence>
<dbReference type="GO" id="GO:0005886">
    <property type="term" value="C:plasma membrane"/>
    <property type="evidence" value="ECO:0007669"/>
    <property type="project" value="UniProtKB-SubCell"/>
</dbReference>
<gene>
    <name evidence="8" type="ORF">POREN0001_1253</name>
</gene>
<comment type="similarity">
    <text evidence="2">Belongs to the chromate ion transporter (CHR) (TC 2.A.51) family.</text>
</comment>
<evidence type="ECO:0000256" key="1">
    <source>
        <dbReference type="ARBA" id="ARBA00004651"/>
    </source>
</evidence>
<dbReference type="Pfam" id="PF02417">
    <property type="entry name" value="Chromate_transp"/>
    <property type="match status" value="1"/>
</dbReference>
<name>C3J810_POREA</name>
<dbReference type="GeneID" id="93365567"/>
<dbReference type="InterPro" id="IPR003370">
    <property type="entry name" value="Chromate_transpt"/>
</dbReference>
<keyword evidence="6 7" id="KW-0472">Membrane</keyword>
<proteinExistence type="inferred from homology"/>
<evidence type="ECO:0000256" key="5">
    <source>
        <dbReference type="ARBA" id="ARBA00022989"/>
    </source>
</evidence>
<dbReference type="RefSeq" id="WP_004332241.1">
    <property type="nucleotide sequence ID" value="NZ_ACNN01000005.1"/>
</dbReference>
<keyword evidence="9" id="KW-1185">Reference proteome</keyword>